<keyword evidence="12" id="KW-1185">Reference proteome</keyword>
<keyword evidence="8" id="KW-0539">Nucleus</keyword>
<dbReference type="Pfam" id="PF00105">
    <property type="entry name" value="zf-C4"/>
    <property type="match status" value="1"/>
</dbReference>
<keyword evidence="1" id="KW-0479">Metal-binding</keyword>
<evidence type="ECO:0000256" key="2">
    <source>
        <dbReference type="ARBA" id="ARBA00022771"/>
    </source>
</evidence>
<evidence type="ECO:0000256" key="6">
    <source>
        <dbReference type="ARBA" id="ARBA00023163"/>
    </source>
</evidence>
<sequence>IDSLNSFVILSMDKRSCLICTVLIDTAHLGVEVCRACAAFFKRSVLAGRKYTCRQGDKKCKFRKGEKFMCRSCRYDMCVKLGMTYQLPARRKARRKMQDISAIENPTSSSTTSVTALPSLIDRMEAAYKTSHDRRLRQEKDYVTKHQLELFNHHGEEIFQTNFTAYYDIFRMGIRDSTDILSNVFEDFDDLPIDHRVSLFKNFYNKFCMIECVYFTSKYFKNSKDMFMASLITFGNINNMDEWLIDETTIAKPEAFRASCRGFINDYLDLFGPMEKMGELTEREFHAVALLCYCDIETSLNLPEDIIENAREIRARVFNELQEYWRKEMQLDDFSQRLGNMMTLAHGAGVSSCFNYRLPMYITLANLGSRHFDERGNSNVLYNV</sequence>
<feature type="domain" description="Nuclear receptor" evidence="9">
    <location>
        <begin position="14"/>
        <end position="90"/>
    </location>
</feature>
<dbReference type="GO" id="GO:0005634">
    <property type="term" value="C:nucleus"/>
    <property type="evidence" value="ECO:0007669"/>
    <property type="project" value="TreeGrafter"/>
</dbReference>
<dbReference type="PANTHER" id="PTHR46011:SF6">
    <property type="entry name" value="HIGH ZINC ACTIVATED NUCLEAR RECEPTOR PROTEIN"/>
    <property type="match status" value="1"/>
</dbReference>
<feature type="non-terminal residue" evidence="11">
    <location>
        <position position="1"/>
    </location>
</feature>
<dbReference type="GO" id="GO:0003700">
    <property type="term" value="F:DNA-binding transcription factor activity"/>
    <property type="evidence" value="ECO:0007669"/>
    <property type="project" value="InterPro"/>
</dbReference>
<dbReference type="SMART" id="SM00430">
    <property type="entry name" value="HOLI"/>
    <property type="match status" value="1"/>
</dbReference>
<organism evidence="11 12">
    <name type="scientific">Pristionchus mayeri</name>
    <dbReference type="NCBI Taxonomy" id="1317129"/>
    <lineage>
        <taxon>Eukaryota</taxon>
        <taxon>Metazoa</taxon>
        <taxon>Ecdysozoa</taxon>
        <taxon>Nematoda</taxon>
        <taxon>Chromadorea</taxon>
        <taxon>Rhabditida</taxon>
        <taxon>Rhabditina</taxon>
        <taxon>Diplogasteromorpha</taxon>
        <taxon>Diplogasteroidea</taxon>
        <taxon>Neodiplogasteridae</taxon>
        <taxon>Pristionchus</taxon>
    </lineage>
</organism>
<dbReference type="Gene3D" id="1.10.565.10">
    <property type="entry name" value="Retinoid X Receptor"/>
    <property type="match status" value="1"/>
</dbReference>
<keyword evidence="4" id="KW-0805">Transcription regulation</keyword>
<dbReference type="EMBL" id="BTRK01000004">
    <property type="protein sequence ID" value="GMR44886.1"/>
    <property type="molecule type" value="Genomic_DNA"/>
</dbReference>
<keyword evidence="6" id="KW-0804">Transcription</keyword>
<dbReference type="SMART" id="SM00399">
    <property type="entry name" value="ZnF_C4"/>
    <property type="match status" value="1"/>
</dbReference>
<evidence type="ECO:0000259" key="10">
    <source>
        <dbReference type="PROSITE" id="PS51843"/>
    </source>
</evidence>
<keyword evidence="5" id="KW-0238">DNA-binding</keyword>
<evidence type="ECO:0000256" key="7">
    <source>
        <dbReference type="ARBA" id="ARBA00023170"/>
    </source>
</evidence>
<dbReference type="GO" id="GO:0043565">
    <property type="term" value="F:sequence-specific DNA binding"/>
    <property type="evidence" value="ECO:0007669"/>
    <property type="project" value="InterPro"/>
</dbReference>
<dbReference type="AlphaFoldDB" id="A0AAN5CI82"/>
<evidence type="ECO:0000313" key="12">
    <source>
        <dbReference type="Proteomes" id="UP001328107"/>
    </source>
</evidence>
<evidence type="ECO:0000256" key="4">
    <source>
        <dbReference type="ARBA" id="ARBA00023015"/>
    </source>
</evidence>
<dbReference type="Proteomes" id="UP001328107">
    <property type="component" value="Unassembled WGS sequence"/>
</dbReference>
<dbReference type="SUPFAM" id="SSF57716">
    <property type="entry name" value="Glucocorticoid receptor-like (DNA-binding domain)"/>
    <property type="match status" value="1"/>
</dbReference>
<dbReference type="InterPro" id="IPR013088">
    <property type="entry name" value="Znf_NHR/GATA"/>
</dbReference>
<feature type="domain" description="NR LBD" evidence="10">
    <location>
        <begin position="116"/>
        <end position="384"/>
    </location>
</feature>
<dbReference type="InterPro" id="IPR000536">
    <property type="entry name" value="Nucl_hrmn_rcpt_lig-bd"/>
</dbReference>
<keyword evidence="2" id="KW-0863">Zinc-finger</keyword>
<reference evidence="12" key="1">
    <citation type="submission" date="2022-10" db="EMBL/GenBank/DDBJ databases">
        <title>Genome assembly of Pristionchus species.</title>
        <authorList>
            <person name="Yoshida K."/>
            <person name="Sommer R.J."/>
        </authorList>
    </citation>
    <scope>NUCLEOTIDE SEQUENCE [LARGE SCALE GENOMIC DNA]</scope>
    <source>
        <strain evidence="12">RS5460</strain>
    </source>
</reference>
<gene>
    <name evidence="11" type="ORF">PMAYCL1PPCAC_15081</name>
</gene>
<dbReference type="PROSITE" id="PS51843">
    <property type="entry name" value="NR_LBD"/>
    <property type="match status" value="1"/>
</dbReference>
<protein>
    <recommendedName>
        <fullName evidence="13">Nuclear receptor</fullName>
    </recommendedName>
</protein>
<evidence type="ECO:0008006" key="13">
    <source>
        <dbReference type="Google" id="ProtNLM"/>
    </source>
</evidence>
<evidence type="ECO:0000313" key="11">
    <source>
        <dbReference type="EMBL" id="GMR44886.1"/>
    </source>
</evidence>
<dbReference type="PRINTS" id="PR00047">
    <property type="entry name" value="STROIDFINGER"/>
</dbReference>
<dbReference type="SUPFAM" id="SSF48508">
    <property type="entry name" value="Nuclear receptor ligand-binding domain"/>
    <property type="match status" value="1"/>
</dbReference>
<dbReference type="Pfam" id="PF00104">
    <property type="entry name" value="Hormone_recep"/>
    <property type="match status" value="1"/>
</dbReference>
<proteinExistence type="predicted"/>
<comment type="caution">
    <text evidence="11">The sequence shown here is derived from an EMBL/GenBank/DDBJ whole genome shotgun (WGS) entry which is preliminary data.</text>
</comment>
<dbReference type="PANTHER" id="PTHR46011">
    <property type="entry name" value="NUCLEAR HORMONE RECEPTOR FAMILY MEMBER NHR-86-RELATED"/>
    <property type="match status" value="1"/>
</dbReference>
<keyword evidence="3" id="KW-0862">Zinc</keyword>
<evidence type="ECO:0000256" key="5">
    <source>
        <dbReference type="ARBA" id="ARBA00023125"/>
    </source>
</evidence>
<evidence type="ECO:0000259" key="9">
    <source>
        <dbReference type="PROSITE" id="PS51030"/>
    </source>
</evidence>
<accession>A0AAN5CI82</accession>
<dbReference type="GO" id="GO:0008270">
    <property type="term" value="F:zinc ion binding"/>
    <property type="evidence" value="ECO:0007669"/>
    <property type="project" value="UniProtKB-KW"/>
</dbReference>
<dbReference type="InterPro" id="IPR001628">
    <property type="entry name" value="Znf_hrmn_rcpt"/>
</dbReference>
<dbReference type="Gene3D" id="3.30.50.10">
    <property type="entry name" value="Erythroid Transcription Factor GATA-1, subunit A"/>
    <property type="match status" value="1"/>
</dbReference>
<evidence type="ECO:0000256" key="1">
    <source>
        <dbReference type="ARBA" id="ARBA00022723"/>
    </source>
</evidence>
<dbReference type="PROSITE" id="PS51030">
    <property type="entry name" value="NUCLEAR_REC_DBD_2"/>
    <property type="match status" value="1"/>
</dbReference>
<name>A0AAN5CI82_9BILA</name>
<evidence type="ECO:0000256" key="8">
    <source>
        <dbReference type="ARBA" id="ARBA00023242"/>
    </source>
</evidence>
<dbReference type="InterPro" id="IPR035500">
    <property type="entry name" value="NHR-like_dom_sf"/>
</dbReference>
<evidence type="ECO:0000256" key="3">
    <source>
        <dbReference type="ARBA" id="ARBA00022833"/>
    </source>
</evidence>
<keyword evidence="7" id="KW-0675">Receptor</keyword>